<feature type="non-terminal residue" evidence="1">
    <location>
        <position position="74"/>
    </location>
</feature>
<name>A0A564Y125_HYMDI</name>
<accession>A0A564Y125</accession>
<gene>
    <name evidence="1" type="ORF">WMSIL1_LOCUS1390</name>
</gene>
<dbReference type="AlphaFoldDB" id="A0A564Y125"/>
<reference evidence="1 2" key="1">
    <citation type="submission" date="2019-07" db="EMBL/GenBank/DDBJ databases">
        <authorList>
            <person name="Jastrzebski P J."/>
            <person name="Paukszto L."/>
            <person name="Jastrzebski P J."/>
        </authorList>
    </citation>
    <scope>NUCLEOTIDE SEQUENCE [LARGE SCALE GENOMIC DNA]</scope>
    <source>
        <strain evidence="1 2">WMS-il1</strain>
    </source>
</reference>
<dbReference type="Proteomes" id="UP000321570">
    <property type="component" value="Unassembled WGS sequence"/>
</dbReference>
<feature type="non-terminal residue" evidence="1">
    <location>
        <position position="1"/>
    </location>
</feature>
<dbReference type="EMBL" id="CABIJS010000033">
    <property type="protein sequence ID" value="VUZ40223.1"/>
    <property type="molecule type" value="Genomic_DNA"/>
</dbReference>
<organism evidence="1 2">
    <name type="scientific">Hymenolepis diminuta</name>
    <name type="common">Rat tapeworm</name>
    <dbReference type="NCBI Taxonomy" id="6216"/>
    <lineage>
        <taxon>Eukaryota</taxon>
        <taxon>Metazoa</taxon>
        <taxon>Spiralia</taxon>
        <taxon>Lophotrochozoa</taxon>
        <taxon>Platyhelminthes</taxon>
        <taxon>Cestoda</taxon>
        <taxon>Eucestoda</taxon>
        <taxon>Cyclophyllidea</taxon>
        <taxon>Hymenolepididae</taxon>
        <taxon>Hymenolepis</taxon>
    </lineage>
</organism>
<keyword evidence="2" id="KW-1185">Reference proteome</keyword>
<proteinExistence type="predicted"/>
<evidence type="ECO:0000313" key="1">
    <source>
        <dbReference type="EMBL" id="VUZ40223.1"/>
    </source>
</evidence>
<protein>
    <submittedName>
        <fullName evidence="1">Uncharacterized protein</fullName>
    </submittedName>
</protein>
<evidence type="ECO:0000313" key="2">
    <source>
        <dbReference type="Proteomes" id="UP000321570"/>
    </source>
</evidence>
<sequence>VRLAEVQSKIEILLFASGESYLRSSEPKQISFPSQLSQKQSTNRCRRQRDVNHNSTSWKWSSISKKIMKIFYFH</sequence>